<dbReference type="AlphaFoldDB" id="A0AAE0N6B6"/>
<reference evidence="2" key="1">
    <citation type="journal article" date="2023" name="Mol. Phylogenet. Evol.">
        <title>Genome-scale phylogeny and comparative genomics of the fungal order Sordariales.</title>
        <authorList>
            <person name="Hensen N."/>
            <person name="Bonometti L."/>
            <person name="Westerberg I."/>
            <person name="Brannstrom I.O."/>
            <person name="Guillou S."/>
            <person name="Cros-Aarteil S."/>
            <person name="Calhoun S."/>
            <person name="Haridas S."/>
            <person name="Kuo A."/>
            <person name="Mondo S."/>
            <person name="Pangilinan J."/>
            <person name="Riley R."/>
            <person name="LaButti K."/>
            <person name="Andreopoulos B."/>
            <person name="Lipzen A."/>
            <person name="Chen C."/>
            <person name="Yan M."/>
            <person name="Daum C."/>
            <person name="Ng V."/>
            <person name="Clum A."/>
            <person name="Steindorff A."/>
            <person name="Ohm R.A."/>
            <person name="Martin F."/>
            <person name="Silar P."/>
            <person name="Natvig D.O."/>
            <person name="Lalanne C."/>
            <person name="Gautier V."/>
            <person name="Ament-Velasquez S.L."/>
            <person name="Kruys A."/>
            <person name="Hutchinson M.I."/>
            <person name="Powell A.J."/>
            <person name="Barry K."/>
            <person name="Miller A.N."/>
            <person name="Grigoriev I.V."/>
            <person name="Debuchy R."/>
            <person name="Gladieux P."/>
            <person name="Hiltunen Thoren M."/>
            <person name="Johannesson H."/>
        </authorList>
    </citation>
    <scope>NUCLEOTIDE SEQUENCE</scope>
    <source>
        <strain evidence="2">CBS 958.72</strain>
    </source>
</reference>
<protein>
    <submittedName>
        <fullName evidence="2">Uncharacterized protein</fullName>
    </submittedName>
</protein>
<evidence type="ECO:0000256" key="1">
    <source>
        <dbReference type="SAM" id="MobiDB-lite"/>
    </source>
</evidence>
<dbReference type="EMBL" id="JAULSN010000005">
    <property type="protein sequence ID" value="KAK3371054.1"/>
    <property type="molecule type" value="Genomic_DNA"/>
</dbReference>
<keyword evidence="3" id="KW-1185">Reference proteome</keyword>
<evidence type="ECO:0000313" key="3">
    <source>
        <dbReference type="Proteomes" id="UP001287356"/>
    </source>
</evidence>
<feature type="compositionally biased region" description="Basic and acidic residues" evidence="1">
    <location>
        <begin position="433"/>
        <end position="464"/>
    </location>
</feature>
<dbReference type="Proteomes" id="UP001287356">
    <property type="component" value="Unassembled WGS sequence"/>
</dbReference>
<feature type="compositionally biased region" description="Basic and acidic residues" evidence="1">
    <location>
        <begin position="359"/>
        <end position="369"/>
    </location>
</feature>
<feature type="compositionally biased region" description="Basic and acidic residues" evidence="1">
    <location>
        <begin position="258"/>
        <end position="269"/>
    </location>
</feature>
<name>A0AAE0N6B6_9PEZI</name>
<feature type="region of interest" description="Disordered" evidence="1">
    <location>
        <begin position="258"/>
        <end position="492"/>
    </location>
</feature>
<proteinExistence type="predicted"/>
<feature type="compositionally biased region" description="Basic and acidic residues" evidence="1">
    <location>
        <begin position="472"/>
        <end position="492"/>
    </location>
</feature>
<organism evidence="2 3">
    <name type="scientific">Lasiosphaeria ovina</name>
    <dbReference type="NCBI Taxonomy" id="92902"/>
    <lineage>
        <taxon>Eukaryota</taxon>
        <taxon>Fungi</taxon>
        <taxon>Dikarya</taxon>
        <taxon>Ascomycota</taxon>
        <taxon>Pezizomycotina</taxon>
        <taxon>Sordariomycetes</taxon>
        <taxon>Sordariomycetidae</taxon>
        <taxon>Sordariales</taxon>
        <taxon>Lasiosphaeriaceae</taxon>
        <taxon>Lasiosphaeria</taxon>
    </lineage>
</organism>
<evidence type="ECO:0000313" key="2">
    <source>
        <dbReference type="EMBL" id="KAK3371054.1"/>
    </source>
</evidence>
<accession>A0AAE0N6B6</accession>
<feature type="compositionally biased region" description="Basic residues" evidence="1">
    <location>
        <begin position="370"/>
        <end position="385"/>
    </location>
</feature>
<gene>
    <name evidence="2" type="ORF">B0T24DRAFT_680180</name>
</gene>
<sequence length="492" mass="57522">MDPITWVPLIVGAAVKGPEIIRFGREIINTKKSLDEVRLYQLRCDTYLREVKAENDELRREGRIPPALRNETRNLIRYCRGMVNGVAQYHDDYVHRLSIRLLHIFAMPVRNQSRYYSHRLDECRTWLAIAVAVNFLHANFDAAYAGNHYALAECLNRAQALRDAFDQARQYRLRYPRRARHMMAEVDLGVFWGFEYLGNLELFAKPQASTLSIATTLPNGLASSLEALDWEGQRANNRNRDIGINIVDVRPPLTEHRHRDYALGRREDGTTSPLVEVRDFAMGPPSAVPLPLRVDRGKQSGPPRRDRRKASDDNRRNRERGTPRTRRRHRDEDRDFDPPAPRPTSKRRRASSSRARPARQIDSEPDNYRRRSPPARPRRTNSRRHHDYDTDHHNYEDDAGPKPRHPQPSSTAQSWLGWIRGDEFSSAPAARRRLNEERNPARPTRREDERRRWDRPEEERDAAPRRAPPPPKEPRAARVGGHDYDRRRSYFR</sequence>
<comment type="caution">
    <text evidence="2">The sequence shown here is derived from an EMBL/GenBank/DDBJ whole genome shotgun (WGS) entry which is preliminary data.</text>
</comment>
<reference evidence="2" key="2">
    <citation type="submission" date="2023-06" db="EMBL/GenBank/DDBJ databases">
        <authorList>
            <consortium name="Lawrence Berkeley National Laboratory"/>
            <person name="Haridas S."/>
            <person name="Hensen N."/>
            <person name="Bonometti L."/>
            <person name="Westerberg I."/>
            <person name="Brannstrom I.O."/>
            <person name="Guillou S."/>
            <person name="Cros-Aarteil S."/>
            <person name="Calhoun S."/>
            <person name="Kuo A."/>
            <person name="Mondo S."/>
            <person name="Pangilinan J."/>
            <person name="Riley R."/>
            <person name="Labutti K."/>
            <person name="Andreopoulos B."/>
            <person name="Lipzen A."/>
            <person name="Chen C."/>
            <person name="Yanf M."/>
            <person name="Daum C."/>
            <person name="Ng V."/>
            <person name="Clum A."/>
            <person name="Steindorff A."/>
            <person name="Ohm R."/>
            <person name="Martin F."/>
            <person name="Silar P."/>
            <person name="Natvig D."/>
            <person name="Lalanne C."/>
            <person name="Gautier V."/>
            <person name="Ament-Velasquez S.L."/>
            <person name="Kruys A."/>
            <person name="Hutchinson M.I."/>
            <person name="Powell A.J."/>
            <person name="Barry K."/>
            <person name="Miller A.N."/>
            <person name="Grigoriev I.V."/>
            <person name="Debuchy R."/>
            <person name="Gladieux P."/>
            <person name="Thoren M.H."/>
            <person name="Johannesson H."/>
        </authorList>
    </citation>
    <scope>NUCLEOTIDE SEQUENCE</scope>
    <source>
        <strain evidence="2">CBS 958.72</strain>
    </source>
</reference>
<feature type="compositionally biased region" description="Basic and acidic residues" evidence="1">
    <location>
        <begin position="309"/>
        <end position="322"/>
    </location>
</feature>
<feature type="compositionally biased region" description="Basic and acidic residues" evidence="1">
    <location>
        <begin position="386"/>
        <end position="401"/>
    </location>
</feature>